<organism evidence="2">
    <name type="scientific">Serpula lacrymans var. lacrymans (strain S7.3)</name>
    <name type="common">Dry rot fungus</name>
    <dbReference type="NCBI Taxonomy" id="936435"/>
    <lineage>
        <taxon>Eukaryota</taxon>
        <taxon>Fungi</taxon>
        <taxon>Dikarya</taxon>
        <taxon>Basidiomycota</taxon>
        <taxon>Agaricomycotina</taxon>
        <taxon>Agaricomycetes</taxon>
        <taxon>Agaricomycetidae</taxon>
        <taxon>Boletales</taxon>
        <taxon>Coniophorineae</taxon>
        <taxon>Serpulaceae</taxon>
        <taxon>Serpula</taxon>
    </lineage>
</organism>
<dbReference type="InParanoid" id="F8QHI0"/>
<dbReference type="Pfam" id="PF18759">
    <property type="entry name" value="Plavaka"/>
    <property type="match status" value="1"/>
</dbReference>
<evidence type="ECO:0000313" key="2">
    <source>
        <dbReference type="Proteomes" id="UP000008063"/>
    </source>
</evidence>
<reference evidence="2" key="1">
    <citation type="journal article" date="2011" name="Science">
        <title>The plant cell wall-decomposing machinery underlies the functional diversity of forest fungi.</title>
        <authorList>
            <person name="Eastwood D.C."/>
            <person name="Floudas D."/>
            <person name="Binder M."/>
            <person name="Majcherczyk A."/>
            <person name="Schneider P."/>
            <person name="Aerts A."/>
            <person name="Asiegbu F.O."/>
            <person name="Baker S.E."/>
            <person name="Barry K."/>
            <person name="Bendiksby M."/>
            <person name="Blumentritt M."/>
            <person name="Coutinho P.M."/>
            <person name="Cullen D."/>
            <person name="de Vries R.P."/>
            <person name="Gathman A."/>
            <person name="Goodell B."/>
            <person name="Henrissat B."/>
            <person name="Ihrmark K."/>
            <person name="Kauserud H."/>
            <person name="Kohler A."/>
            <person name="LaButti K."/>
            <person name="Lapidus A."/>
            <person name="Lavin J.L."/>
            <person name="Lee Y.-H."/>
            <person name="Lindquist E."/>
            <person name="Lilly W."/>
            <person name="Lucas S."/>
            <person name="Morin E."/>
            <person name="Murat C."/>
            <person name="Oguiza J.A."/>
            <person name="Park J."/>
            <person name="Pisabarro A.G."/>
            <person name="Riley R."/>
            <person name="Rosling A."/>
            <person name="Salamov A."/>
            <person name="Schmidt O."/>
            <person name="Schmutz J."/>
            <person name="Skrede I."/>
            <person name="Stenlid J."/>
            <person name="Wiebenga A."/>
            <person name="Xie X."/>
            <person name="Kuees U."/>
            <person name="Hibbett D.S."/>
            <person name="Hoffmeister D."/>
            <person name="Hoegberg N."/>
            <person name="Martin F."/>
            <person name="Grigoriev I.V."/>
            <person name="Watkinson S.C."/>
        </authorList>
    </citation>
    <scope>NUCLEOTIDE SEQUENCE [LARGE SCALE GENOMIC DNA]</scope>
    <source>
        <strain evidence="2">strain S7.3</strain>
    </source>
</reference>
<gene>
    <name evidence="1" type="ORF">SERLA73DRAFT_127673</name>
</gene>
<proteinExistence type="predicted"/>
<dbReference type="AlphaFoldDB" id="F8QHI0"/>
<protein>
    <submittedName>
        <fullName evidence="1">Uncharacterized protein</fullName>
    </submittedName>
</protein>
<sequence length="373" mass="42739">MQVPGAQDFTTADFQYCPILSVVQELLSNPNSLQFHFVPYNLKWKPEEIQELPGEPGCELECCILALMFWSDATQLTAFSTIKVWPLYMFLGNESKYQQSRPHSYLCHNIAYFKVLPDSFKDFTTGFAGQKGTNSNFFSHCNCEFTHAQWDILLDNDIIEACKHGIIVECFDRIQHRFYIQFFTYSANYPEKILLLCLRNLGQCPCPRCLILMSQISNIGTPQDRKLQETQARVNNTTYLAKILSARKLIYKDNYAVNNTAVERLLKPHSLVPTTSALSAKLSPFNINIFSLFPVNILHETELGVWKVIYMHIMHILHCQGQALINEFDRFFCLIPESFSLIIILVSGMFHHLDETQSGNSSTNSSEMKRTAA</sequence>
<dbReference type="STRING" id="936435.F8QHI0"/>
<dbReference type="OMA" id="CELECCI"/>
<dbReference type="EMBL" id="GL945510">
    <property type="protein sequence ID" value="EGN92220.1"/>
    <property type="molecule type" value="Genomic_DNA"/>
</dbReference>
<name>F8QHI0_SERL3</name>
<dbReference type="InterPro" id="IPR041078">
    <property type="entry name" value="Plavaka"/>
</dbReference>
<dbReference type="HOGENOM" id="CLU_002498_2_0_1"/>
<dbReference type="Proteomes" id="UP000008063">
    <property type="component" value="Unassembled WGS sequence"/>
</dbReference>
<keyword evidence="2" id="KW-1185">Reference proteome</keyword>
<accession>F8QHI0</accession>
<evidence type="ECO:0000313" key="1">
    <source>
        <dbReference type="EMBL" id="EGN92220.1"/>
    </source>
</evidence>